<reference evidence="2 3" key="1">
    <citation type="submission" date="2013-11" db="EMBL/GenBank/DDBJ databases">
        <title>The Damaraland mole rat (Fukomys damarensis) genome and evolution of African mole rats.</title>
        <authorList>
            <person name="Gladyshev V.N."/>
            <person name="Fang X."/>
        </authorList>
    </citation>
    <scope>NUCLEOTIDE SEQUENCE [LARGE SCALE GENOMIC DNA]</scope>
    <source>
        <tissue evidence="2">Liver</tissue>
    </source>
</reference>
<dbReference type="eggNOG" id="KOG0850">
    <property type="taxonomic scope" value="Eukaryota"/>
</dbReference>
<gene>
    <name evidence="2" type="ORF">H920_03653</name>
</gene>
<dbReference type="STRING" id="885580.ENSFDAP00000021611"/>
<dbReference type="Proteomes" id="UP000028990">
    <property type="component" value="Unassembled WGS sequence"/>
</dbReference>
<feature type="region of interest" description="Disordered" evidence="1">
    <location>
        <begin position="1"/>
        <end position="27"/>
    </location>
</feature>
<evidence type="ECO:0000313" key="3">
    <source>
        <dbReference type="Proteomes" id="UP000028990"/>
    </source>
</evidence>
<dbReference type="AlphaFoldDB" id="A0A091EHK1"/>
<dbReference type="EMBL" id="KN121896">
    <property type="protein sequence ID" value="KFO34951.1"/>
    <property type="molecule type" value="Genomic_DNA"/>
</dbReference>
<keyword evidence="2" id="KW-0371">Homeobox</keyword>
<protein>
    <submittedName>
        <fullName evidence="2">Homeobox protein DLX-4</fullName>
    </submittedName>
</protein>
<dbReference type="GO" id="GO:0003677">
    <property type="term" value="F:DNA binding"/>
    <property type="evidence" value="ECO:0007669"/>
    <property type="project" value="UniProtKB-KW"/>
</dbReference>
<name>A0A091EHK1_FUKDA</name>
<keyword evidence="2" id="KW-0238">DNA-binding</keyword>
<organism evidence="2 3">
    <name type="scientific">Fukomys damarensis</name>
    <name type="common">Damaraland mole rat</name>
    <name type="synonym">Cryptomys damarensis</name>
    <dbReference type="NCBI Taxonomy" id="885580"/>
    <lineage>
        <taxon>Eukaryota</taxon>
        <taxon>Metazoa</taxon>
        <taxon>Chordata</taxon>
        <taxon>Craniata</taxon>
        <taxon>Vertebrata</taxon>
        <taxon>Euteleostomi</taxon>
        <taxon>Mammalia</taxon>
        <taxon>Eutheria</taxon>
        <taxon>Euarchontoglires</taxon>
        <taxon>Glires</taxon>
        <taxon>Rodentia</taxon>
        <taxon>Hystricomorpha</taxon>
        <taxon>Bathyergidae</taxon>
        <taxon>Fukomys</taxon>
    </lineage>
</organism>
<accession>A0A091EHK1</accession>
<evidence type="ECO:0000313" key="2">
    <source>
        <dbReference type="EMBL" id="KFO34951.1"/>
    </source>
</evidence>
<keyword evidence="3" id="KW-1185">Reference proteome</keyword>
<evidence type="ECO:0000256" key="1">
    <source>
        <dbReference type="SAM" id="MobiDB-lite"/>
    </source>
</evidence>
<proteinExistence type="predicted"/>
<sequence>MSPTYRGPQKELETEVPATSSDEDVNPVLDIKAGRDFKLPCDSPATTWIGRPTEGLWLLFLVWEMRGGGTGQEACGQTSSDSGNHCGGGRWRPLGPGWGPETPEDSYLPCQQPAAPSQHLRGPAELPQEPEAELKKLLLSPELSDRHPWVPTKKLRKPRTIFSSLQLQRLNQFPTHAVPGTA</sequence>